<feature type="coiled-coil region" evidence="1">
    <location>
        <begin position="175"/>
        <end position="202"/>
    </location>
</feature>
<organism evidence="2 3">
    <name type="scientific">Podospora didyma</name>
    <dbReference type="NCBI Taxonomy" id="330526"/>
    <lineage>
        <taxon>Eukaryota</taxon>
        <taxon>Fungi</taxon>
        <taxon>Dikarya</taxon>
        <taxon>Ascomycota</taxon>
        <taxon>Pezizomycotina</taxon>
        <taxon>Sordariomycetes</taxon>
        <taxon>Sordariomycetidae</taxon>
        <taxon>Sordariales</taxon>
        <taxon>Podosporaceae</taxon>
        <taxon>Podospora</taxon>
    </lineage>
</organism>
<evidence type="ECO:0000313" key="2">
    <source>
        <dbReference type="EMBL" id="KAK3385524.1"/>
    </source>
</evidence>
<dbReference type="EMBL" id="JAULSW010000004">
    <property type="protein sequence ID" value="KAK3385524.1"/>
    <property type="molecule type" value="Genomic_DNA"/>
</dbReference>
<name>A0AAE0TZY0_9PEZI</name>
<reference evidence="2" key="2">
    <citation type="submission" date="2023-06" db="EMBL/GenBank/DDBJ databases">
        <authorList>
            <consortium name="Lawrence Berkeley National Laboratory"/>
            <person name="Haridas S."/>
            <person name="Hensen N."/>
            <person name="Bonometti L."/>
            <person name="Westerberg I."/>
            <person name="Brannstrom I.O."/>
            <person name="Guillou S."/>
            <person name="Cros-Aarteil S."/>
            <person name="Calhoun S."/>
            <person name="Kuo A."/>
            <person name="Mondo S."/>
            <person name="Pangilinan J."/>
            <person name="Riley R."/>
            <person name="LaButti K."/>
            <person name="Andreopoulos B."/>
            <person name="Lipzen A."/>
            <person name="Chen C."/>
            <person name="Yanf M."/>
            <person name="Daum C."/>
            <person name="Ng V."/>
            <person name="Clum A."/>
            <person name="Steindorff A."/>
            <person name="Ohm R."/>
            <person name="Martin F."/>
            <person name="Silar P."/>
            <person name="Natvig D."/>
            <person name="Lalanne C."/>
            <person name="Gautier V."/>
            <person name="Ament-velasquez S.L."/>
            <person name="Kruys A."/>
            <person name="Hutchinson M.I."/>
            <person name="Powell A.J."/>
            <person name="Barry K."/>
            <person name="Miller A.N."/>
            <person name="Grigoriev I.V."/>
            <person name="Debuchy R."/>
            <person name="Gladieux P."/>
            <person name="Thoren M.H."/>
            <person name="Johannesson H."/>
        </authorList>
    </citation>
    <scope>NUCLEOTIDE SEQUENCE</scope>
    <source>
        <strain evidence="2">CBS 232.78</strain>
    </source>
</reference>
<evidence type="ECO:0000313" key="3">
    <source>
        <dbReference type="Proteomes" id="UP001285441"/>
    </source>
</evidence>
<dbReference type="Proteomes" id="UP001285441">
    <property type="component" value="Unassembled WGS sequence"/>
</dbReference>
<keyword evidence="3" id="KW-1185">Reference proteome</keyword>
<keyword evidence="1" id="KW-0175">Coiled coil</keyword>
<feature type="coiled-coil region" evidence="1">
    <location>
        <begin position="240"/>
        <end position="267"/>
    </location>
</feature>
<sequence>MLDIQTDQGRRSSSHRQHVELFFLRGCSFASVVFPTLSTEGHWVRAFEDLWLVFDLLVDWAFGIPADDDGLAKDRSEHSAQCNHHVLPTPTHDNPAPVNDDAPLRMVQMQTWSASIILRSIFQALRSEVAILRRDFQGDMKNIFNSLMPMSNSLETVSNAVTTDGNMSAATHDWMVPLHQELDTLRRNAEQARENNQAILDNCLEKHLNAIAERFDAKFKEIETMQKDNAKRCDTIIKTQGEHKRKLNNLQESIESVNKRAKILQEKAEDSRIVINNIQTVTNNIEEYTAQGKAHATK</sequence>
<comment type="caution">
    <text evidence="2">The sequence shown here is derived from an EMBL/GenBank/DDBJ whole genome shotgun (WGS) entry which is preliminary data.</text>
</comment>
<gene>
    <name evidence="2" type="ORF">B0H63DRAFT_543886</name>
</gene>
<proteinExistence type="predicted"/>
<evidence type="ECO:0000256" key="1">
    <source>
        <dbReference type="SAM" id="Coils"/>
    </source>
</evidence>
<accession>A0AAE0TZY0</accession>
<dbReference type="AlphaFoldDB" id="A0AAE0TZY0"/>
<protein>
    <submittedName>
        <fullName evidence="2">Uncharacterized protein</fullName>
    </submittedName>
</protein>
<reference evidence="2" key="1">
    <citation type="journal article" date="2023" name="Mol. Phylogenet. Evol.">
        <title>Genome-scale phylogeny and comparative genomics of the fungal order Sordariales.</title>
        <authorList>
            <person name="Hensen N."/>
            <person name="Bonometti L."/>
            <person name="Westerberg I."/>
            <person name="Brannstrom I.O."/>
            <person name="Guillou S."/>
            <person name="Cros-Aarteil S."/>
            <person name="Calhoun S."/>
            <person name="Haridas S."/>
            <person name="Kuo A."/>
            <person name="Mondo S."/>
            <person name="Pangilinan J."/>
            <person name="Riley R."/>
            <person name="LaButti K."/>
            <person name="Andreopoulos B."/>
            <person name="Lipzen A."/>
            <person name="Chen C."/>
            <person name="Yan M."/>
            <person name="Daum C."/>
            <person name="Ng V."/>
            <person name="Clum A."/>
            <person name="Steindorff A."/>
            <person name="Ohm R.A."/>
            <person name="Martin F."/>
            <person name="Silar P."/>
            <person name="Natvig D.O."/>
            <person name="Lalanne C."/>
            <person name="Gautier V."/>
            <person name="Ament-Velasquez S.L."/>
            <person name="Kruys A."/>
            <person name="Hutchinson M.I."/>
            <person name="Powell A.J."/>
            <person name="Barry K."/>
            <person name="Miller A.N."/>
            <person name="Grigoriev I.V."/>
            <person name="Debuchy R."/>
            <person name="Gladieux P."/>
            <person name="Hiltunen Thoren M."/>
            <person name="Johannesson H."/>
        </authorList>
    </citation>
    <scope>NUCLEOTIDE SEQUENCE</scope>
    <source>
        <strain evidence="2">CBS 232.78</strain>
    </source>
</reference>